<keyword evidence="3" id="KW-1185">Reference proteome</keyword>
<proteinExistence type="predicted"/>
<feature type="transmembrane region" description="Helical" evidence="1">
    <location>
        <begin position="331"/>
        <end position="349"/>
    </location>
</feature>
<dbReference type="GO" id="GO:0010468">
    <property type="term" value="P:regulation of gene expression"/>
    <property type="evidence" value="ECO:0007669"/>
    <property type="project" value="InterPro"/>
</dbReference>
<dbReference type="PIRSF" id="PIRSF038991">
    <property type="entry name" value="Protein_AbrB"/>
    <property type="match status" value="1"/>
</dbReference>
<dbReference type="NCBIfam" id="TIGR03082">
    <property type="entry name" value="Gneg_AbrB_dup"/>
    <property type="match status" value="2"/>
</dbReference>
<feature type="transmembrane region" description="Helical" evidence="1">
    <location>
        <begin position="154"/>
        <end position="173"/>
    </location>
</feature>
<feature type="transmembrane region" description="Helical" evidence="1">
    <location>
        <begin position="12"/>
        <end position="28"/>
    </location>
</feature>
<keyword evidence="1" id="KW-0812">Transmembrane</keyword>
<feature type="transmembrane region" description="Helical" evidence="1">
    <location>
        <begin position="90"/>
        <end position="109"/>
    </location>
</feature>
<organism evidence="2 3">
    <name type="scientific">Neobacillus notoginsengisoli</name>
    <dbReference type="NCBI Taxonomy" id="1578198"/>
    <lineage>
        <taxon>Bacteria</taxon>
        <taxon>Bacillati</taxon>
        <taxon>Bacillota</taxon>
        <taxon>Bacilli</taxon>
        <taxon>Bacillales</taxon>
        <taxon>Bacillaceae</taxon>
        <taxon>Neobacillus</taxon>
    </lineage>
</organism>
<feature type="transmembrane region" description="Helical" evidence="1">
    <location>
        <begin position="185"/>
        <end position="205"/>
    </location>
</feature>
<evidence type="ECO:0000313" key="3">
    <source>
        <dbReference type="Proteomes" id="UP000284416"/>
    </source>
</evidence>
<dbReference type="PANTHER" id="PTHR38457:SF1">
    <property type="entry name" value="REGULATOR ABRB-RELATED"/>
    <property type="match status" value="1"/>
</dbReference>
<dbReference type="RefSeq" id="WP_118919275.1">
    <property type="nucleotide sequence ID" value="NZ_QWEG01000002.1"/>
</dbReference>
<keyword evidence="1" id="KW-0472">Membrane</keyword>
<keyword evidence="1" id="KW-1133">Transmembrane helix</keyword>
<dbReference type="AlphaFoldDB" id="A0A417YXT1"/>
<dbReference type="PANTHER" id="PTHR38457">
    <property type="entry name" value="REGULATOR ABRB-RELATED"/>
    <property type="match status" value="1"/>
</dbReference>
<dbReference type="InterPro" id="IPR017516">
    <property type="entry name" value="AbrB_dup"/>
</dbReference>
<comment type="caution">
    <text evidence="2">The sequence shown here is derived from an EMBL/GenBank/DDBJ whole genome shotgun (WGS) entry which is preliminary data.</text>
</comment>
<evidence type="ECO:0000313" key="2">
    <source>
        <dbReference type="EMBL" id="RHW42578.1"/>
    </source>
</evidence>
<name>A0A417YXT1_9BACI</name>
<dbReference type="Pfam" id="PF05145">
    <property type="entry name" value="AbrB"/>
    <property type="match status" value="1"/>
</dbReference>
<dbReference type="EMBL" id="QWEG01000002">
    <property type="protein sequence ID" value="RHW42578.1"/>
    <property type="molecule type" value="Genomic_DNA"/>
</dbReference>
<feature type="transmembrane region" description="Helical" evidence="1">
    <location>
        <begin position="267"/>
        <end position="289"/>
    </location>
</feature>
<dbReference type="OrthoDB" id="5460360at2"/>
<reference evidence="2 3" key="1">
    <citation type="journal article" date="2017" name="Int. J. Syst. Evol. Microbiol.">
        <title>Bacillus notoginsengisoli sp. nov., a novel bacterium isolated from the rhizosphere of Panax notoginseng.</title>
        <authorList>
            <person name="Zhang M.Y."/>
            <person name="Cheng J."/>
            <person name="Cai Y."/>
            <person name="Zhang T.Y."/>
            <person name="Wu Y.Y."/>
            <person name="Manikprabhu D."/>
            <person name="Li W.J."/>
            <person name="Zhang Y.X."/>
        </authorList>
    </citation>
    <scope>NUCLEOTIDE SEQUENCE [LARGE SCALE GENOMIC DNA]</scope>
    <source>
        <strain evidence="2 3">JCM 30743</strain>
    </source>
</reference>
<accession>A0A417YXT1</accession>
<sequence length="357" mass="38364">MNSSSEKLKSFILTFLAALVGGLIFRLPGLPVPWLLGPMTAVLACSAYGKFQLFWPSWVRDTALIILGYSIGLSFTKEALSQIISHFPSIILMTLLLIGYCTIIAFGIAKVSGLDYRTVLIGSIPGGLSQMIALSEEVDGTDSAAVTVFQVSRLLLIIFIVPFFALSAFLRGTEAANLGKTAENTVLVPEIFLFAPLAILFAILGKKIKMPTPFLTGPILITAALTVAGIQGPVLPDAVMDISQLLMGAYIGLMFNLSKLIKQGKQLLIWAVFSSMMLLAGAAVMGILLSETNPISTITGYLSMAPGGMDQMTIIAHEAGADLSIVAGYQLFRIFFIVFAVPYLLRAMFRLMAKQHS</sequence>
<dbReference type="GO" id="GO:0016020">
    <property type="term" value="C:membrane"/>
    <property type="evidence" value="ECO:0007669"/>
    <property type="project" value="InterPro"/>
</dbReference>
<dbReference type="Proteomes" id="UP000284416">
    <property type="component" value="Unassembled WGS sequence"/>
</dbReference>
<dbReference type="InterPro" id="IPR007820">
    <property type="entry name" value="AbrB_fam"/>
</dbReference>
<feature type="transmembrane region" description="Helical" evidence="1">
    <location>
        <begin position="212"/>
        <end position="232"/>
    </location>
</feature>
<feature type="transmembrane region" description="Helical" evidence="1">
    <location>
        <begin position="238"/>
        <end position="255"/>
    </location>
</feature>
<protein>
    <submittedName>
        <fullName evidence="2">AbrB family transcriptional regulator</fullName>
    </submittedName>
</protein>
<evidence type="ECO:0000256" key="1">
    <source>
        <dbReference type="SAM" id="Phobius"/>
    </source>
</evidence>
<gene>
    <name evidence="2" type="ORF">D1B31_03005</name>
</gene>